<dbReference type="AlphaFoldDB" id="A0A7V8T0T3"/>
<evidence type="ECO:0000256" key="1">
    <source>
        <dbReference type="SAM" id="SignalP"/>
    </source>
</evidence>
<keyword evidence="1" id="KW-0732">Signal</keyword>
<feature type="signal peptide" evidence="1">
    <location>
        <begin position="1"/>
        <end position="26"/>
    </location>
</feature>
<accession>A0A7V8T0T3</accession>
<feature type="non-terminal residue" evidence="2">
    <location>
        <position position="284"/>
    </location>
</feature>
<reference evidence="2" key="1">
    <citation type="submission" date="2020-06" db="EMBL/GenBank/DDBJ databases">
        <title>Legume-microbial interactions unlock mineral nutrients during tropical forest succession.</title>
        <authorList>
            <person name="Epihov D.Z."/>
        </authorList>
    </citation>
    <scope>NUCLEOTIDE SEQUENCE [LARGE SCALE GENOMIC DNA]</scope>
    <source>
        <strain evidence="2">Pan2503</strain>
    </source>
</reference>
<evidence type="ECO:0000313" key="3">
    <source>
        <dbReference type="Proteomes" id="UP000567293"/>
    </source>
</evidence>
<gene>
    <name evidence="2" type="ORF">HRJ53_30415</name>
</gene>
<dbReference type="Proteomes" id="UP000567293">
    <property type="component" value="Unassembled WGS sequence"/>
</dbReference>
<name>A0A7V8T0T3_9BACT</name>
<proteinExistence type="predicted"/>
<organism evidence="2 3">
    <name type="scientific">Candidatus Acidiferrum panamense</name>
    <dbReference type="NCBI Taxonomy" id="2741543"/>
    <lineage>
        <taxon>Bacteria</taxon>
        <taxon>Pseudomonadati</taxon>
        <taxon>Acidobacteriota</taxon>
        <taxon>Terriglobia</taxon>
        <taxon>Candidatus Acidiferrales</taxon>
        <taxon>Candidatus Acidiferrum</taxon>
    </lineage>
</organism>
<sequence>MMSKLPRFVLAALLVGCFLLSNDAPAKNSQPIVAGLTAHEWGTFTSMAGGDGQAVEWSPLTGATDLPTFVEHFRTPQFKLGLRGTVRMETPVLYFYDSREERVSVNVSFAKGLITEWYPHASSVGPSANPADWSLFQGSEDGSIAWDAVTLSPSLRADFQRHPQESHYYAARMTSATPLRVKTSTGEQHEKFLFYRGVSTFHVPLSAKVTAGGQVHIANSLEEEIPNTLLFERRGDKVGYRVDGALVGEAVLDPPELTGNVNDLGRELVGMLVAQGLYLDEAQA</sequence>
<comment type="caution">
    <text evidence="2">The sequence shown here is derived from an EMBL/GenBank/DDBJ whole genome shotgun (WGS) entry which is preliminary data.</text>
</comment>
<keyword evidence="3" id="KW-1185">Reference proteome</keyword>
<dbReference type="EMBL" id="JACDQQ010002936">
    <property type="protein sequence ID" value="MBA0089326.1"/>
    <property type="molecule type" value="Genomic_DNA"/>
</dbReference>
<protein>
    <submittedName>
        <fullName evidence="2">Uncharacterized protein</fullName>
    </submittedName>
</protein>
<evidence type="ECO:0000313" key="2">
    <source>
        <dbReference type="EMBL" id="MBA0089326.1"/>
    </source>
</evidence>
<feature type="chain" id="PRO_5031060874" evidence="1">
    <location>
        <begin position="27"/>
        <end position="284"/>
    </location>
</feature>